<dbReference type="SMART" id="SM00239">
    <property type="entry name" value="C2"/>
    <property type="match status" value="1"/>
</dbReference>
<proteinExistence type="predicted"/>
<gene>
    <name evidence="2" type="ORF">KI387_017635</name>
</gene>
<dbReference type="InterPro" id="IPR035892">
    <property type="entry name" value="C2_domain_sf"/>
</dbReference>
<dbReference type="SUPFAM" id="SSF49562">
    <property type="entry name" value="C2 domain (Calcium/lipid-binding domain, CaLB)"/>
    <property type="match status" value="1"/>
</dbReference>
<dbReference type="GO" id="GO:0005096">
    <property type="term" value="F:GTPase activator activity"/>
    <property type="evidence" value="ECO:0007669"/>
    <property type="project" value="InterPro"/>
</dbReference>
<dbReference type="Gene3D" id="2.60.40.150">
    <property type="entry name" value="C2 domain"/>
    <property type="match status" value="1"/>
</dbReference>
<evidence type="ECO:0000313" key="2">
    <source>
        <dbReference type="EMBL" id="KAH9322996.1"/>
    </source>
</evidence>
<dbReference type="AlphaFoldDB" id="A0AA38GH22"/>
<dbReference type="InterPro" id="IPR000008">
    <property type="entry name" value="C2_dom"/>
</dbReference>
<evidence type="ECO:0000313" key="3">
    <source>
        <dbReference type="Proteomes" id="UP000824469"/>
    </source>
</evidence>
<dbReference type="InterPro" id="IPR044518">
    <property type="entry name" value="ARF_GAP_AGD11/12/13"/>
</dbReference>
<protein>
    <recommendedName>
        <fullName evidence="1">C2 domain-containing protein</fullName>
    </recommendedName>
</protein>
<dbReference type="PROSITE" id="PS50004">
    <property type="entry name" value="C2"/>
    <property type="match status" value="1"/>
</dbReference>
<dbReference type="Pfam" id="PF00168">
    <property type="entry name" value="C2"/>
    <property type="match status" value="1"/>
</dbReference>
<organism evidence="2 3">
    <name type="scientific">Taxus chinensis</name>
    <name type="common">Chinese yew</name>
    <name type="synonym">Taxus wallichiana var. chinensis</name>
    <dbReference type="NCBI Taxonomy" id="29808"/>
    <lineage>
        <taxon>Eukaryota</taxon>
        <taxon>Viridiplantae</taxon>
        <taxon>Streptophyta</taxon>
        <taxon>Embryophyta</taxon>
        <taxon>Tracheophyta</taxon>
        <taxon>Spermatophyta</taxon>
        <taxon>Pinopsida</taxon>
        <taxon>Pinidae</taxon>
        <taxon>Conifers II</taxon>
        <taxon>Cupressales</taxon>
        <taxon>Taxaceae</taxon>
        <taxon>Taxus</taxon>
    </lineage>
</organism>
<dbReference type="GO" id="GO:0005543">
    <property type="term" value="F:phospholipid binding"/>
    <property type="evidence" value="ECO:0007669"/>
    <property type="project" value="InterPro"/>
</dbReference>
<name>A0AA38GH22_TAXCH</name>
<reference evidence="2 3" key="1">
    <citation type="journal article" date="2021" name="Nat. Plants">
        <title>The Taxus genome provides insights into paclitaxel biosynthesis.</title>
        <authorList>
            <person name="Xiong X."/>
            <person name="Gou J."/>
            <person name="Liao Q."/>
            <person name="Li Y."/>
            <person name="Zhou Q."/>
            <person name="Bi G."/>
            <person name="Li C."/>
            <person name="Du R."/>
            <person name="Wang X."/>
            <person name="Sun T."/>
            <person name="Guo L."/>
            <person name="Liang H."/>
            <person name="Lu P."/>
            <person name="Wu Y."/>
            <person name="Zhang Z."/>
            <person name="Ro D.K."/>
            <person name="Shang Y."/>
            <person name="Huang S."/>
            <person name="Yan J."/>
        </authorList>
    </citation>
    <scope>NUCLEOTIDE SEQUENCE [LARGE SCALE GENOMIC DNA]</scope>
    <source>
        <strain evidence="2">Ta-2019</strain>
    </source>
</reference>
<keyword evidence="3" id="KW-1185">Reference proteome</keyword>
<dbReference type="PANTHER" id="PTHR46220">
    <property type="entry name" value="ADP-RIBOSYLATION FACTOR GTPASE-ACTIVATING PROTEIN AGD12"/>
    <property type="match status" value="1"/>
</dbReference>
<dbReference type="OMA" id="TLEWHPR"/>
<dbReference type="Proteomes" id="UP000824469">
    <property type="component" value="Unassembled WGS sequence"/>
</dbReference>
<feature type="domain" description="C2" evidence="1">
    <location>
        <begin position="1"/>
        <end position="110"/>
    </location>
</feature>
<evidence type="ECO:0000259" key="1">
    <source>
        <dbReference type="PROSITE" id="PS50004"/>
    </source>
</evidence>
<comment type="caution">
    <text evidence="2">The sequence shown here is derived from an EMBL/GenBank/DDBJ whole genome shotgun (WGS) entry which is preliminary data.</text>
</comment>
<dbReference type="PANTHER" id="PTHR46220:SF1">
    <property type="entry name" value="ADP-RIBOSYLATION FACTOR GTPASE-ACTIVATING PROTEIN AGD12"/>
    <property type="match status" value="1"/>
</dbReference>
<dbReference type="EMBL" id="JAHRHJ020000003">
    <property type="protein sequence ID" value="KAH9322996.1"/>
    <property type="molecule type" value="Genomic_DNA"/>
</dbReference>
<dbReference type="PRINTS" id="PR00360">
    <property type="entry name" value="C2DOMAIN"/>
</dbReference>
<sequence>MSKCVKVKVVKGNNLVVRDFFSRSSDPYVLLKLGPNLGSTRVVDKNLNPVWDEEFRFPITDFNRCSSLQLQVWDKDTVFGIDCLDPDDYMGEAVIDLKPLVKGDGFPAQGKVVLYASEGNCLFKDSVIVEHAEGKRVQDVCLRLRNVKSGLLYLQLEWTL</sequence>
<accession>A0AA38GH22</accession>